<proteinExistence type="predicted"/>
<dbReference type="Proteomes" id="UP000663760">
    <property type="component" value="Chromosome 14"/>
</dbReference>
<protein>
    <recommendedName>
        <fullName evidence="3">CP12 domain-containing protein</fullName>
    </recommendedName>
</protein>
<keyword evidence="1" id="KW-1015">Disulfide bond</keyword>
<organism evidence="4 5">
    <name type="scientific">Spirodela intermedia</name>
    <name type="common">Intermediate duckweed</name>
    <dbReference type="NCBI Taxonomy" id="51605"/>
    <lineage>
        <taxon>Eukaryota</taxon>
        <taxon>Viridiplantae</taxon>
        <taxon>Streptophyta</taxon>
        <taxon>Embryophyta</taxon>
        <taxon>Tracheophyta</taxon>
        <taxon>Spermatophyta</taxon>
        <taxon>Magnoliopsida</taxon>
        <taxon>Liliopsida</taxon>
        <taxon>Araceae</taxon>
        <taxon>Lemnoideae</taxon>
        <taxon>Spirodela</taxon>
    </lineage>
</organism>
<dbReference type="GO" id="GO:0009507">
    <property type="term" value="C:chloroplast"/>
    <property type="evidence" value="ECO:0007669"/>
    <property type="project" value="TreeGrafter"/>
</dbReference>
<dbReference type="SMART" id="SM01093">
    <property type="entry name" value="CP12"/>
    <property type="match status" value="1"/>
</dbReference>
<evidence type="ECO:0000313" key="4">
    <source>
        <dbReference type="EMBL" id="CAA7408028.1"/>
    </source>
</evidence>
<dbReference type="PANTHER" id="PTHR33921">
    <property type="entry name" value="CALVIN CYCLE PROTEIN CP12-2, CHLOROPLASTIC"/>
    <property type="match status" value="1"/>
</dbReference>
<reference evidence="4" key="1">
    <citation type="submission" date="2020-02" db="EMBL/GenBank/DDBJ databases">
        <authorList>
            <person name="Scholz U."/>
            <person name="Mascher M."/>
            <person name="Fiebig A."/>
        </authorList>
    </citation>
    <scope>NUCLEOTIDE SEQUENCE</scope>
</reference>
<evidence type="ECO:0000256" key="2">
    <source>
        <dbReference type="SAM" id="MobiDB-lite"/>
    </source>
</evidence>
<feature type="disulfide bond" evidence="1">
    <location>
        <begin position="126"/>
        <end position="135"/>
    </location>
</feature>
<feature type="disulfide bond" evidence="1">
    <location>
        <begin position="168"/>
        <end position="177"/>
    </location>
</feature>
<name>A0A7I8LFE8_SPIIN</name>
<dbReference type="GO" id="GO:0080153">
    <property type="term" value="P:negative regulation of reductive pentose-phosphate cycle"/>
    <property type="evidence" value="ECO:0007669"/>
    <property type="project" value="TreeGrafter"/>
</dbReference>
<dbReference type="InterPro" id="IPR039314">
    <property type="entry name" value="CP12-like"/>
</dbReference>
<dbReference type="EMBL" id="LR746277">
    <property type="protein sequence ID" value="CAA7408028.1"/>
    <property type="molecule type" value="Genomic_DNA"/>
</dbReference>
<dbReference type="OrthoDB" id="4362at2759"/>
<evidence type="ECO:0000259" key="3">
    <source>
        <dbReference type="SMART" id="SM01093"/>
    </source>
</evidence>
<sequence length="183" mass="19984">MASSTRSSFIASDAGLSSSLARRSRPAVAVAAFPRRPLIPCSSPALLRRSHPAVGVAIAAAFPRRPLIPCSFPVLFRRSSSGVTSGAGERDLRAMAVVKKYKGTRMREKRLTEMIEQKVREAKEACEGGQGSDECKVAWDEVEELSKAKANLRRRFAETGRDPLESFCQENPDKDECGVVDDD</sequence>
<dbReference type="PANTHER" id="PTHR33921:SF16">
    <property type="entry name" value="CALVIN CYCLE PROTEIN CP12-3, CHLOROPLASTIC"/>
    <property type="match status" value="1"/>
</dbReference>
<feature type="region of interest" description="Disordered" evidence="2">
    <location>
        <begin position="163"/>
        <end position="183"/>
    </location>
</feature>
<gene>
    <name evidence="4" type="ORF">SI8410_14018706</name>
</gene>
<dbReference type="AlphaFoldDB" id="A0A7I8LFE8"/>
<keyword evidence="5" id="KW-1185">Reference proteome</keyword>
<accession>A0A7I8LFE8</accession>
<evidence type="ECO:0000313" key="5">
    <source>
        <dbReference type="Proteomes" id="UP000663760"/>
    </source>
</evidence>
<feature type="domain" description="CP12" evidence="3">
    <location>
        <begin position="111"/>
        <end position="182"/>
    </location>
</feature>
<dbReference type="InterPro" id="IPR003823">
    <property type="entry name" value="CP12_dom"/>
</dbReference>
<dbReference type="Pfam" id="PF02672">
    <property type="entry name" value="CP12"/>
    <property type="match status" value="1"/>
</dbReference>
<evidence type="ECO:0000256" key="1">
    <source>
        <dbReference type="PIRSR" id="PIRSR639314-50"/>
    </source>
</evidence>